<dbReference type="OrthoDB" id="445677at2759"/>
<dbReference type="GO" id="GO:0000812">
    <property type="term" value="C:Swr1 complex"/>
    <property type="evidence" value="ECO:0007669"/>
    <property type="project" value="TreeGrafter"/>
</dbReference>
<organism evidence="5 6">
    <name type="scientific">Bondarzewia mesenterica</name>
    <dbReference type="NCBI Taxonomy" id="1095465"/>
    <lineage>
        <taxon>Eukaryota</taxon>
        <taxon>Fungi</taxon>
        <taxon>Dikarya</taxon>
        <taxon>Basidiomycota</taxon>
        <taxon>Agaricomycotina</taxon>
        <taxon>Agaricomycetes</taxon>
        <taxon>Russulales</taxon>
        <taxon>Bondarzewiaceae</taxon>
        <taxon>Bondarzewia</taxon>
    </lineage>
</organism>
<evidence type="ECO:0000256" key="1">
    <source>
        <dbReference type="ARBA" id="ARBA00010465"/>
    </source>
</evidence>
<dbReference type="InterPro" id="IPR011421">
    <property type="entry name" value="BCNT-C"/>
</dbReference>
<dbReference type="PANTHER" id="PTHR48407">
    <property type="entry name" value="CRANIOFACIAL DEVELOPMENT PROTEIN 1"/>
    <property type="match status" value="1"/>
</dbReference>
<comment type="similarity">
    <text evidence="1">Belongs to the SWC5 family.</text>
</comment>
<proteinExistence type="inferred from homology"/>
<evidence type="ECO:0000256" key="3">
    <source>
        <dbReference type="SAM" id="MobiDB-lite"/>
    </source>
</evidence>
<dbReference type="EMBL" id="SGPL01000723">
    <property type="protein sequence ID" value="THH08136.1"/>
    <property type="molecule type" value="Genomic_DNA"/>
</dbReference>
<name>A0A4S4L914_9AGAM</name>
<feature type="region of interest" description="Disordered" evidence="3">
    <location>
        <begin position="158"/>
        <end position="200"/>
    </location>
</feature>
<dbReference type="InterPro" id="IPR027124">
    <property type="entry name" value="Swc5/CFDP1/2"/>
</dbReference>
<feature type="compositionally biased region" description="Basic and acidic residues" evidence="3">
    <location>
        <begin position="40"/>
        <end position="55"/>
    </location>
</feature>
<dbReference type="Pfam" id="PF07572">
    <property type="entry name" value="BCNT"/>
    <property type="match status" value="1"/>
</dbReference>
<dbReference type="PANTHER" id="PTHR48407:SF1">
    <property type="entry name" value="CRANIOFACIAL DEVELOPMENT PROTEIN 1"/>
    <property type="match status" value="1"/>
</dbReference>
<gene>
    <name evidence="5" type="ORF">EW146_g9097</name>
</gene>
<dbReference type="AlphaFoldDB" id="A0A4S4L914"/>
<sequence>MPRLRTYVNVQRSTTVMSAAEPNMHHNSDSEDDSDYVPNDNHELESSDDDRETKRLCISPGPQLSHDDSEAQKRAREALWADFEASVVNSTPSIRDEDQPKLIKVGKKYRFAGEDVVEVREVPEDSEEARKWPLWKPPELGEEASSIETFSGVVVATADTPAEASSSKSTPAPLPAGKKPGRRKPKVQLADLPSSSAHKVQNLTTLEKSAIDWKTHVGSHQNPQLLDELEANRRSGGYLEKVQFLQRVEQRKEQAFEESKDRKWRRG</sequence>
<comment type="caution">
    <text evidence="5">The sequence shown here is derived from an EMBL/GenBank/DDBJ whole genome shotgun (WGS) entry which is preliminary data.</text>
</comment>
<dbReference type="PROSITE" id="PS51279">
    <property type="entry name" value="BCNT_C"/>
    <property type="match status" value="1"/>
</dbReference>
<feature type="compositionally biased region" description="Polar residues" evidence="3">
    <location>
        <begin position="8"/>
        <end position="17"/>
    </location>
</feature>
<dbReference type="Proteomes" id="UP000310158">
    <property type="component" value="Unassembled WGS sequence"/>
</dbReference>
<protein>
    <recommendedName>
        <fullName evidence="2">SWR1-complex protein 5</fullName>
    </recommendedName>
</protein>
<keyword evidence="6" id="KW-1185">Reference proteome</keyword>
<evidence type="ECO:0000313" key="5">
    <source>
        <dbReference type="EMBL" id="THH08136.1"/>
    </source>
</evidence>
<evidence type="ECO:0000259" key="4">
    <source>
        <dbReference type="PROSITE" id="PS51279"/>
    </source>
</evidence>
<evidence type="ECO:0000313" key="6">
    <source>
        <dbReference type="Proteomes" id="UP000310158"/>
    </source>
</evidence>
<feature type="domain" description="BCNT-C" evidence="4">
    <location>
        <begin position="183"/>
        <end position="266"/>
    </location>
</feature>
<accession>A0A4S4L914</accession>
<feature type="region of interest" description="Disordered" evidence="3">
    <location>
        <begin position="1"/>
        <end position="73"/>
    </location>
</feature>
<evidence type="ECO:0000256" key="2">
    <source>
        <dbReference type="ARBA" id="ARBA00019138"/>
    </source>
</evidence>
<reference evidence="5 6" key="1">
    <citation type="submission" date="2019-02" db="EMBL/GenBank/DDBJ databases">
        <title>Genome sequencing of the rare red list fungi Bondarzewia mesenterica.</title>
        <authorList>
            <person name="Buettner E."/>
            <person name="Kellner H."/>
        </authorList>
    </citation>
    <scope>NUCLEOTIDE SEQUENCE [LARGE SCALE GENOMIC DNA]</scope>
    <source>
        <strain evidence="5 6">DSM 108281</strain>
    </source>
</reference>